<name>A0A0W1AGM5_9GAMM</name>
<dbReference type="AlphaFoldDB" id="A0A0W1AGM5"/>
<organism evidence="2 3">
    <name type="scientific">Legionella waltersii</name>
    <dbReference type="NCBI Taxonomy" id="66969"/>
    <lineage>
        <taxon>Bacteria</taxon>
        <taxon>Pseudomonadati</taxon>
        <taxon>Pseudomonadota</taxon>
        <taxon>Gammaproteobacteria</taxon>
        <taxon>Legionellales</taxon>
        <taxon>Legionellaceae</taxon>
        <taxon>Legionella</taxon>
    </lineage>
</organism>
<keyword evidence="1" id="KW-0732">Signal</keyword>
<evidence type="ECO:0000313" key="3">
    <source>
        <dbReference type="Proteomes" id="UP000054729"/>
    </source>
</evidence>
<sequence>MRRLMLMMFICCWGSVFAVGLPAKATINFTLTHIERGESCPELLKNAKVVVDYDYNFERNMGLAHLRKLASASWVETLFPLGLSNYYAFMSDMKPKTIQLDNGEVTVFRIIFHLYKNGDTRLYMMLNQDGDCIMSSDVINVMQSY</sequence>
<dbReference type="EMBL" id="LNZB01000031">
    <property type="protein sequence ID" value="KTD80509.1"/>
    <property type="molecule type" value="Genomic_DNA"/>
</dbReference>
<reference evidence="2 3" key="1">
    <citation type="submission" date="2015-11" db="EMBL/GenBank/DDBJ databases">
        <title>Genomic analysis of 38 Legionella species identifies large and diverse effector repertoires.</title>
        <authorList>
            <person name="Burstein D."/>
            <person name="Amaro F."/>
            <person name="Zusman T."/>
            <person name="Lifshitz Z."/>
            <person name="Cohen O."/>
            <person name="Gilbert J.A."/>
            <person name="Pupko T."/>
            <person name="Shuman H.A."/>
            <person name="Segal G."/>
        </authorList>
    </citation>
    <scope>NUCLEOTIDE SEQUENCE [LARGE SCALE GENOMIC DNA]</scope>
    <source>
        <strain evidence="2 3">ATCC 51914</strain>
    </source>
</reference>
<gene>
    <name evidence="2" type="ORF">Lwal_1206</name>
</gene>
<dbReference type="OrthoDB" id="5638503at2"/>
<feature type="chain" id="PRO_5006919731" evidence="1">
    <location>
        <begin position="19"/>
        <end position="145"/>
    </location>
</feature>
<feature type="signal peptide" evidence="1">
    <location>
        <begin position="1"/>
        <end position="18"/>
    </location>
</feature>
<evidence type="ECO:0000256" key="1">
    <source>
        <dbReference type="SAM" id="SignalP"/>
    </source>
</evidence>
<proteinExistence type="predicted"/>
<protein>
    <submittedName>
        <fullName evidence="2">Uncharacterized protein</fullName>
    </submittedName>
</protein>
<comment type="caution">
    <text evidence="2">The sequence shown here is derived from an EMBL/GenBank/DDBJ whole genome shotgun (WGS) entry which is preliminary data.</text>
</comment>
<accession>A0A0W1AGM5</accession>
<dbReference type="Proteomes" id="UP000054729">
    <property type="component" value="Unassembled WGS sequence"/>
</dbReference>
<dbReference type="PATRIC" id="fig|66969.6.peg.1323"/>
<evidence type="ECO:0000313" key="2">
    <source>
        <dbReference type="EMBL" id="KTD80509.1"/>
    </source>
</evidence>
<dbReference type="RefSeq" id="WP_058479916.1">
    <property type="nucleotide sequence ID" value="NZ_CAAAIQ010000008.1"/>
</dbReference>
<keyword evidence="3" id="KW-1185">Reference proteome</keyword>